<dbReference type="KEGG" id="hyg:AUC43_06485"/>
<evidence type="ECO:0000313" key="3">
    <source>
        <dbReference type="Proteomes" id="UP000059542"/>
    </source>
</evidence>
<dbReference type="OrthoDB" id="877539at2"/>
<dbReference type="AlphaFoldDB" id="A0A0U4C3L4"/>
<feature type="chain" id="PRO_5006847552" evidence="1">
    <location>
        <begin position="23"/>
        <end position="214"/>
    </location>
</feature>
<evidence type="ECO:0000256" key="1">
    <source>
        <dbReference type="SAM" id="SignalP"/>
    </source>
</evidence>
<gene>
    <name evidence="2" type="ORF">AUC43_06485</name>
</gene>
<dbReference type="EMBL" id="CP013909">
    <property type="protein sequence ID" value="ALW84760.1"/>
    <property type="molecule type" value="Genomic_DNA"/>
</dbReference>
<dbReference type="Proteomes" id="UP000059542">
    <property type="component" value="Chromosome"/>
</dbReference>
<evidence type="ECO:0000313" key="2">
    <source>
        <dbReference type="EMBL" id="ALW84760.1"/>
    </source>
</evidence>
<reference evidence="2 3" key="1">
    <citation type="submission" date="2015-12" db="EMBL/GenBank/DDBJ databases">
        <authorList>
            <person name="Shamseldin A."/>
            <person name="Moawad H."/>
            <person name="Abd El-Rahim W.M."/>
            <person name="Sadowsky M.J."/>
        </authorList>
    </citation>
    <scope>NUCLEOTIDE SEQUENCE [LARGE SCALE GENOMIC DNA]</scope>
    <source>
        <strain evidence="2 3">DG5B</strain>
    </source>
</reference>
<sequence>MKRSSWFLFVLFLGLSSCRAQHVTEKLTYQLAESILLEMRPPFVYAKLGPDGKYHRQAAVATDSPTVRLLLLDHSYSSDDDYKFVLAGKGSYEHTQLLKYFSPSDLAYMRRQLTASKLFKFEQAKIWQPWVRVIPLDTVIAINKRLGWRARILARDSLLQRYGSERAFSLSGILFSKDHKRALVNISDDGWVTCVYTKVGTAWREGELLYLVEY</sequence>
<accession>A0A0U4C3L4</accession>
<name>A0A0U4C3L4_9BACT</name>
<proteinExistence type="predicted"/>
<dbReference type="RefSeq" id="WP_068191184.1">
    <property type="nucleotide sequence ID" value="NZ_CP013909.1"/>
</dbReference>
<dbReference type="STRING" id="1411621.AUC43_06485"/>
<dbReference type="PROSITE" id="PS51257">
    <property type="entry name" value="PROKAR_LIPOPROTEIN"/>
    <property type="match status" value="1"/>
</dbReference>
<protein>
    <submittedName>
        <fullName evidence="2">Uncharacterized protein</fullName>
    </submittedName>
</protein>
<keyword evidence="3" id="KW-1185">Reference proteome</keyword>
<keyword evidence="1" id="KW-0732">Signal</keyword>
<feature type="signal peptide" evidence="1">
    <location>
        <begin position="1"/>
        <end position="22"/>
    </location>
</feature>
<organism evidence="2 3">
    <name type="scientific">Hymenobacter sedentarius</name>
    <dbReference type="NCBI Taxonomy" id="1411621"/>
    <lineage>
        <taxon>Bacteria</taxon>
        <taxon>Pseudomonadati</taxon>
        <taxon>Bacteroidota</taxon>
        <taxon>Cytophagia</taxon>
        <taxon>Cytophagales</taxon>
        <taxon>Hymenobacteraceae</taxon>
        <taxon>Hymenobacter</taxon>
    </lineage>
</organism>